<comment type="caution">
    <text evidence="2">The sequence shown here is derived from an EMBL/GenBank/DDBJ whole genome shotgun (WGS) entry which is preliminary data.</text>
</comment>
<feature type="domain" description="Hypervirulence associated protein TUDOR" evidence="1">
    <location>
        <begin position="5"/>
        <end position="66"/>
    </location>
</feature>
<dbReference type="Proteomes" id="UP000030140">
    <property type="component" value="Unassembled WGS sequence"/>
</dbReference>
<reference evidence="2 3" key="1">
    <citation type="submission" date="2014-10" db="EMBL/GenBank/DDBJ databases">
        <title>Draft genome sequence of the proteorhodopsin-containing marine bacterium Dokdonia donghaensis.</title>
        <authorList>
            <person name="Gomez-Consarnau L."/>
            <person name="Gonzalez J.M."/>
            <person name="Riedel T."/>
            <person name="Jaenicke S."/>
            <person name="Wagner-Doebler I."/>
            <person name="Fuhrman J.A."/>
        </authorList>
    </citation>
    <scope>NUCLEOTIDE SEQUENCE [LARGE SCALE GENOMIC DNA]</scope>
    <source>
        <strain evidence="2 3">DSW-1</strain>
    </source>
</reference>
<dbReference type="OrthoDB" id="283968at2"/>
<organism evidence="2 3">
    <name type="scientific">Dokdonia donghaensis DSW-1</name>
    <dbReference type="NCBI Taxonomy" id="1300343"/>
    <lineage>
        <taxon>Bacteria</taxon>
        <taxon>Pseudomonadati</taxon>
        <taxon>Bacteroidota</taxon>
        <taxon>Flavobacteriia</taxon>
        <taxon>Flavobacteriales</taxon>
        <taxon>Flavobacteriaceae</taxon>
        <taxon>Dokdonia</taxon>
    </lineage>
</organism>
<evidence type="ECO:0000313" key="3">
    <source>
        <dbReference type="Proteomes" id="UP000030140"/>
    </source>
</evidence>
<dbReference type="AlphaFoldDB" id="A0A0A2GQA2"/>
<sequence length="71" mass="7847">MIKEGTKVKWSWGNGTAEGKVQSTFTKSVTRTIKGNEVTRDGEEGNKALYIEQEDGTNVLKLESEVERADA</sequence>
<dbReference type="KEGG" id="ddo:I597_2455"/>
<proteinExistence type="predicted"/>
<dbReference type="PATRIC" id="fig|1300343.5.peg.2478"/>
<evidence type="ECO:0000313" key="2">
    <source>
        <dbReference type="EMBL" id="KGO05459.1"/>
    </source>
</evidence>
<name>A0A0A2GQA2_9FLAO</name>
<dbReference type="Pfam" id="PF11160">
    <property type="entry name" value="Hva1_TUDOR"/>
    <property type="match status" value="1"/>
</dbReference>
<protein>
    <recommendedName>
        <fullName evidence="1">Hypervirulence associated protein TUDOR domain-containing protein</fullName>
    </recommendedName>
</protein>
<dbReference type="InterPro" id="IPR021331">
    <property type="entry name" value="Hva1_TUDOR"/>
</dbReference>
<gene>
    <name evidence="2" type="ORF">NV36_00425</name>
</gene>
<accession>A0A0A2GQA2</accession>
<evidence type="ECO:0000259" key="1">
    <source>
        <dbReference type="Pfam" id="PF11160"/>
    </source>
</evidence>
<dbReference type="RefSeq" id="WP_021778714.1">
    <property type="nucleotide sequence ID" value="NZ_CP015125.1"/>
</dbReference>
<dbReference type="EMBL" id="JSAQ01000001">
    <property type="protein sequence ID" value="KGO05459.1"/>
    <property type="molecule type" value="Genomic_DNA"/>
</dbReference>
<keyword evidence="3" id="KW-1185">Reference proteome</keyword>